<comment type="caution">
    <text evidence="1">The sequence shown here is derived from an EMBL/GenBank/DDBJ whole genome shotgun (WGS) entry which is preliminary data.</text>
</comment>
<name>A0A7Y9EZF0_9ACTN</name>
<reference evidence="1 2" key="1">
    <citation type="submission" date="2020-07" db="EMBL/GenBank/DDBJ databases">
        <title>Sequencing the genomes of 1000 actinobacteria strains.</title>
        <authorList>
            <person name="Klenk H.-P."/>
        </authorList>
    </citation>
    <scope>NUCLEOTIDE SEQUENCE [LARGE SCALE GENOMIC DNA]</scope>
    <source>
        <strain evidence="1 2">DSM 18965</strain>
    </source>
</reference>
<evidence type="ECO:0000313" key="2">
    <source>
        <dbReference type="Proteomes" id="UP000516957"/>
    </source>
</evidence>
<accession>A0A7Y9EZF0</accession>
<protein>
    <submittedName>
        <fullName evidence="1">Uncharacterized protein</fullName>
    </submittedName>
</protein>
<dbReference type="Proteomes" id="UP000516957">
    <property type="component" value="Unassembled WGS sequence"/>
</dbReference>
<keyword evidence="2" id="KW-1185">Reference proteome</keyword>
<sequence length="132" mass="14766">MPAGHAQVPMSEQAWINSGINVAWVSQHVPAGIEDTFDAEWDELQQQPAWREWMTRYEDEVRGPFNYLEVADRSTKRVLRKKSGDLAIKLPASAFVGAHDARQVCREVIREVLATRAEMAGISPPPDLGSHS</sequence>
<dbReference type="RefSeq" id="WP_179614654.1">
    <property type="nucleotide sequence ID" value="NZ_CP059163.1"/>
</dbReference>
<organism evidence="1 2">
    <name type="scientific">Nocardioides marinisabuli</name>
    <dbReference type="NCBI Taxonomy" id="419476"/>
    <lineage>
        <taxon>Bacteria</taxon>
        <taxon>Bacillati</taxon>
        <taxon>Actinomycetota</taxon>
        <taxon>Actinomycetes</taxon>
        <taxon>Propionibacteriales</taxon>
        <taxon>Nocardioidaceae</taxon>
        <taxon>Nocardioides</taxon>
    </lineage>
</organism>
<dbReference type="AlphaFoldDB" id="A0A7Y9EZF0"/>
<evidence type="ECO:0000313" key="1">
    <source>
        <dbReference type="EMBL" id="NYD56807.1"/>
    </source>
</evidence>
<gene>
    <name evidence="1" type="ORF">BKA08_001045</name>
</gene>
<proteinExistence type="predicted"/>
<dbReference type="EMBL" id="JACCBE010000001">
    <property type="protein sequence ID" value="NYD56807.1"/>
    <property type="molecule type" value="Genomic_DNA"/>
</dbReference>